<sequence length="384" mass="43896">MSPTESSREENVYMAKLAEQAERYEEMVEFMEKVAKTVDNEELTMEERNLLSVAYKNVIGARRASWRIISSIEQKEESRGNEDHVTIIKEYRGKIEAELCKICDGILSLLETHLVPSASAAESKVFYLKMKGDYHRYLAEFKTGAERKEAAESTLLAYKSAQDIALSELAPTHPIRLGLALNFSVYYEILNSPDRACSLAKQAHPNHDKFLNKKLDMYEAMTIVVGKDMATGNYAKSYADVNLEESTEEHSISIENEGEYEETYKGKETSSSSTQKRQHRKRNRMYKDDGIKKLSKQIGNVAFAIQSLSKNQLDVNALYTEVMKIEGFDEITLGDAFDHLVQNEMLAKAFMAKNANLRKIWIQNFVNQHYYMPACYDSLTIFKI</sequence>
<evidence type="ECO:0000256" key="1">
    <source>
        <dbReference type="ARBA" id="ARBA00006141"/>
    </source>
</evidence>
<proteinExistence type="inferred from homology"/>
<reference evidence="5" key="1">
    <citation type="submission" date="2020-03" db="EMBL/GenBank/DDBJ databases">
        <authorList>
            <person name="Zhang R."/>
        </authorList>
    </citation>
    <scope>NUCLEOTIDE SEQUENCE</scope>
</reference>
<dbReference type="AlphaFoldDB" id="A0A6M2FCS8"/>
<protein>
    <recommendedName>
        <fullName evidence="4">14-3-3 domain-containing protein</fullName>
    </recommendedName>
</protein>
<keyword evidence="2" id="KW-0175">Coiled coil</keyword>
<dbReference type="PROSITE" id="PS00796">
    <property type="entry name" value="1433_1"/>
    <property type="match status" value="1"/>
</dbReference>
<dbReference type="PANTHER" id="PTHR18860">
    <property type="entry name" value="14-3-3 PROTEIN"/>
    <property type="match status" value="1"/>
</dbReference>
<feature type="region of interest" description="Disordered" evidence="3">
    <location>
        <begin position="246"/>
        <end position="286"/>
    </location>
</feature>
<dbReference type="EMBL" id="GILB01013602">
    <property type="protein sequence ID" value="NUU93935.1"/>
    <property type="molecule type" value="Transcribed_RNA"/>
</dbReference>
<evidence type="ECO:0000256" key="3">
    <source>
        <dbReference type="SAM" id="MobiDB-lite"/>
    </source>
</evidence>
<dbReference type="SUPFAM" id="SSF48445">
    <property type="entry name" value="14-3-3 protein"/>
    <property type="match status" value="1"/>
</dbReference>
<dbReference type="Pfam" id="PF00244">
    <property type="entry name" value="14-3-3"/>
    <property type="match status" value="1"/>
</dbReference>
<evidence type="ECO:0000259" key="4">
    <source>
        <dbReference type="SMART" id="SM00101"/>
    </source>
</evidence>
<dbReference type="InterPro" id="IPR023409">
    <property type="entry name" value="14-3-3_CS"/>
</dbReference>
<dbReference type="InterPro" id="IPR000308">
    <property type="entry name" value="14-3-3"/>
</dbReference>
<feature type="coiled-coil region" evidence="2">
    <location>
        <begin position="14"/>
        <end position="41"/>
    </location>
</feature>
<feature type="domain" description="14-3-3" evidence="4">
    <location>
        <begin position="8"/>
        <end position="251"/>
    </location>
</feature>
<dbReference type="PRINTS" id="PR00305">
    <property type="entry name" value="1433ZETA"/>
</dbReference>
<dbReference type="Gene3D" id="1.20.190.20">
    <property type="entry name" value="14-3-3 domain"/>
    <property type="match status" value="1"/>
</dbReference>
<dbReference type="InterPro" id="IPR036815">
    <property type="entry name" value="14-3-3_dom_sf"/>
</dbReference>
<evidence type="ECO:0000256" key="2">
    <source>
        <dbReference type="SAM" id="Coils"/>
    </source>
</evidence>
<name>A0A6M2FCS8_9ROSI</name>
<comment type="similarity">
    <text evidence="1">Belongs to the 14-3-3 family.</text>
</comment>
<dbReference type="SMART" id="SM00101">
    <property type="entry name" value="14_3_3"/>
    <property type="match status" value="1"/>
</dbReference>
<evidence type="ECO:0000313" key="5">
    <source>
        <dbReference type="EMBL" id="NUU93935.1"/>
    </source>
</evidence>
<organism evidence="5">
    <name type="scientific">Populus davidiana</name>
    <dbReference type="NCBI Taxonomy" id="266767"/>
    <lineage>
        <taxon>Eukaryota</taxon>
        <taxon>Viridiplantae</taxon>
        <taxon>Streptophyta</taxon>
        <taxon>Embryophyta</taxon>
        <taxon>Tracheophyta</taxon>
        <taxon>Spermatophyta</taxon>
        <taxon>Magnoliopsida</taxon>
        <taxon>eudicotyledons</taxon>
        <taxon>Gunneridae</taxon>
        <taxon>Pentapetalae</taxon>
        <taxon>rosids</taxon>
        <taxon>fabids</taxon>
        <taxon>Malpighiales</taxon>
        <taxon>Salicaceae</taxon>
        <taxon>Saliceae</taxon>
        <taxon>Populus</taxon>
    </lineage>
</organism>
<dbReference type="InterPro" id="IPR023410">
    <property type="entry name" value="14-3-3_domain"/>
</dbReference>
<accession>A0A6M2FCS8</accession>